<dbReference type="GeneID" id="59345515"/>
<keyword evidence="1" id="KW-0472">Membrane</keyword>
<dbReference type="AlphaFoldDB" id="A0A8H6W700"/>
<keyword evidence="3" id="KW-1185">Reference proteome</keyword>
<dbReference type="GO" id="GO:0016791">
    <property type="term" value="F:phosphatase activity"/>
    <property type="evidence" value="ECO:0007669"/>
    <property type="project" value="TreeGrafter"/>
</dbReference>
<evidence type="ECO:0000313" key="3">
    <source>
        <dbReference type="Proteomes" id="UP000636479"/>
    </source>
</evidence>
<organism evidence="2 3">
    <name type="scientific">Mycena indigotica</name>
    <dbReference type="NCBI Taxonomy" id="2126181"/>
    <lineage>
        <taxon>Eukaryota</taxon>
        <taxon>Fungi</taxon>
        <taxon>Dikarya</taxon>
        <taxon>Basidiomycota</taxon>
        <taxon>Agaricomycotina</taxon>
        <taxon>Agaricomycetes</taxon>
        <taxon>Agaricomycetidae</taxon>
        <taxon>Agaricales</taxon>
        <taxon>Marasmiineae</taxon>
        <taxon>Mycenaceae</taxon>
        <taxon>Mycena</taxon>
    </lineage>
</organism>
<evidence type="ECO:0000256" key="1">
    <source>
        <dbReference type="SAM" id="Phobius"/>
    </source>
</evidence>
<dbReference type="GO" id="GO:0005737">
    <property type="term" value="C:cytoplasm"/>
    <property type="evidence" value="ECO:0007669"/>
    <property type="project" value="TreeGrafter"/>
</dbReference>
<dbReference type="SMART" id="SM00855">
    <property type="entry name" value="PGAM"/>
    <property type="match status" value="1"/>
</dbReference>
<proteinExistence type="predicted"/>
<protein>
    <submittedName>
        <fullName evidence="2">F-box domain-containing protein</fullName>
    </submittedName>
</protein>
<dbReference type="Proteomes" id="UP000636479">
    <property type="component" value="Unassembled WGS sequence"/>
</dbReference>
<dbReference type="PANTHER" id="PTHR48100:SF1">
    <property type="entry name" value="HISTIDINE PHOSPHATASE FAMILY PROTEIN-RELATED"/>
    <property type="match status" value="1"/>
</dbReference>
<dbReference type="CDD" id="cd07067">
    <property type="entry name" value="HP_PGM_like"/>
    <property type="match status" value="1"/>
</dbReference>
<keyword evidence="1" id="KW-0812">Transmembrane</keyword>
<dbReference type="InterPro" id="IPR029033">
    <property type="entry name" value="His_PPase_superfam"/>
</dbReference>
<keyword evidence="1" id="KW-1133">Transmembrane helix</keyword>
<gene>
    <name evidence="2" type="ORF">MIND_00625500</name>
</gene>
<dbReference type="SUPFAM" id="SSF53254">
    <property type="entry name" value="Phosphoglycerate mutase-like"/>
    <property type="match status" value="1"/>
</dbReference>
<dbReference type="PANTHER" id="PTHR48100">
    <property type="entry name" value="BROAD-SPECIFICITY PHOSPHATASE YOR283W-RELATED"/>
    <property type="match status" value="1"/>
</dbReference>
<comment type="caution">
    <text evidence="2">The sequence shown here is derived from an EMBL/GenBank/DDBJ whole genome shotgun (WGS) entry which is preliminary data.</text>
</comment>
<evidence type="ECO:0000313" key="2">
    <source>
        <dbReference type="EMBL" id="KAF7303948.1"/>
    </source>
</evidence>
<dbReference type="InterPro" id="IPR050275">
    <property type="entry name" value="PGM_Phosphatase"/>
</dbReference>
<dbReference type="RefSeq" id="XP_037220920.1">
    <property type="nucleotide sequence ID" value="XM_037362999.1"/>
</dbReference>
<dbReference type="OrthoDB" id="496981at2759"/>
<name>A0A8H6W700_9AGAR</name>
<dbReference type="Gene3D" id="3.40.50.1240">
    <property type="entry name" value="Phosphoglycerate mutase-like"/>
    <property type="match status" value="1"/>
</dbReference>
<dbReference type="InterPro" id="IPR013078">
    <property type="entry name" value="His_Pase_superF_clade-1"/>
</dbReference>
<accession>A0A8H6W700</accession>
<sequence>MKYESIQAIGGFFTQDDPAADSTEIGAVPPRFGLLDASENRWTTLQAQLRQLNVSAGTAIYKLFIFGRHGQGFHNVAEDKYGTVAWDDYWSKLDGDGDLVWGPDPELTTIGKEQAVAVNELWKTERNAGIPLPESLYCSPMTRAIQTQQITFASVGSPPRALIMENCREEYGEHTCDKRHPKTHIQQRFPQFDIEDGFSEEDELWEPDMRETADHAAERARLVLEHVFAQDRDSLFISVTAHSGIINGFLRALGRPRYVLPTGGDRFLLVRPVFCLWLAGVLPIVIKATDDLVLSSTTLE</sequence>
<dbReference type="EMBL" id="JACAZF010000005">
    <property type="protein sequence ID" value="KAF7303948.1"/>
    <property type="molecule type" value="Genomic_DNA"/>
</dbReference>
<dbReference type="Pfam" id="PF00300">
    <property type="entry name" value="His_Phos_1"/>
    <property type="match status" value="1"/>
</dbReference>
<feature type="transmembrane region" description="Helical" evidence="1">
    <location>
        <begin position="266"/>
        <end position="286"/>
    </location>
</feature>
<reference evidence="2" key="1">
    <citation type="submission" date="2020-05" db="EMBL/GenBank/DDBJ databases">
        <title>Mycena genomes resolve the evolution of fungal bioluminescence.</title>
        <authorList>
            <person name="Tsai I.J."/>
        </authorList>
    </citation>
    <scope>NUCLEOTIDE SEQUENCE</scope>
    <source>
        <strain evidence="2">171206Taipei</strain>
    </source>
</reference>